<dbReference type="Proteomes" id="UP000195402">
    <property type="component" value="Unassembled WGS sequence"/>
</dbReference>
<dbReference type="OrthoDB" id="6123450at2759"/>
<dbReference type="AlphaFoldDB" id="A0A200QXQ0"/>
<evidence type="ECO:0000313" key="2">
    <source>
        <dbReference type="Proteomes" id="UP000195402"/>
    </source>
</evidence>
<protein>
    <submittedName>
        <fullName evidence="1">Uncharacterized protein</fullName>
    </submittedName>
</protein>
<dbReference type="InParanoid" id="A0A200QXQ0"/>
<gene>
    <name evidence="1" type="ORF">BVC80_5g44</name>
</gene>
<keyword evidence="2" id="KW-1185">Reference proteome</keyword>
<organism evidence="1 2">
    <name type="scientific">Macleaya cordata</name>
    <name type="common">Five-seeded plume-poppy</name>
    <name type="synonym">Bocconia cordata</name>
    <dbReference type="NCBI Taxonomy" id="56857"/>
    <lineage>
        <taxon>Eukaryota</taxon>
        <taxon>Viridiplantae</taxon>
        <taxon>Streptophyta</taxon>
        <taxon>Embryophyta</taxon>
        <taxon>Tracheophyta</taxon>
        <taxon>Spermatophyta</taxon>
        <taxon>Magnoliopsida</taxon>
        <taxon>Ranunculales</taxon>
        <taxon>Papaveraceae</taxon>
        <taxon>Papaveroideae</taxon>
        <taxon>Macleaya</taxon>
    </lineage>
</organism>
<reference evidence="1 2" key="1">
    <citation type="journal article" date="2017" name="Mol. Plant">
        <title>The Genome of Medicinal Plant Macleaya cordata Provides New Insights into Benzylisoquinoline Alkaloids Metabolism.</title>
        <authorList>
            <person name="Liu X."/>
            <person name="Liu Y."/>
            <person name="Huang P."/>
            <person name="Ma Y."/>
            <person name="Qing Z."/>
            <person name="Tang Q."/>
            <person name="Cao H."/>
            <person name="Cheng P."/>
            <person name="Zheng Y."/>
            <person name="Yuan Z."/>
            <person name="Zhou Y."/>
            <person name="Liu J."/>
            <person name="Tang Z."/>
            <person name="Zhuo Y."/>
            <person name="Zhang Y."/>
            <person name="Yu L."/>
            <person name="Huang J."/>
            <person name="Yang P."/>
            <person name="Peng Q."/>
            <person name="Zhang J."/>
            <person name="Jiang W."/>
            <person name="Zhang Z."/>
            <person name="Lin K."/>
            <person name="Ro D.K."/>
            <person name="Chen X."/>
            <person name="Xiong X."/>
            <person name="Shang Y."/>
            <person name="Huang S."/>
            <person name="Zeng J."/>
        </authorList>
    </citation>
    <scope>NUCLEOTIDE SEQUENCE [LARGE SCALE GENOMIC DNA]</scope>
    <source>
        <strain evidence="2">cv. BLH2017</strain>
        <tissue evidence="1">Root</tissue>
    </source>
</reference>
<name>A0A200QXQ0_MACCD</name>
<dbReference type="PANTHER" id="PTHR46999:SF4">
    <property type="entry name" value="ALPHA-GLUCAN WATER DIKINASE 2"/>
    <property type="match status" value="1"/>
</dbReference>
<evidence type="ECO:0000313" key="1">
    <source>
        <dbReference type="EMBL" id="OVA15254.1"/>
    </source>
</evidence>
<dbReference type="PANTHER" id="PTHR46999">
    <property type="entry name" value="ALPHA-GLUCAN WATER DIKINASE 1, CHLOROPLASTIC-RELATED"/>
    <property type="match status" value="1"/>
</dbReference>
<sequence length="103" mass="11794">MNSRAKWKVHGYPGLVMKVRRDGNEILGYPSKQIGFFIWKSLIFRSDSNDEDLEGYAGAGLYDSVATDKEEEIMLDYSFVRVLIDKGFQRSIFSKIAEAGEKY</sequence>
<accession>A0A200QXQ0</accession>
<dbReference type="STRING" id="56857.A0A200QXQ0"/>
<proteinExistence type="predicted"/>
<dbReference type="EMBL" id="MVGT01000860">
    <property type="protein sequence ID" value="OVA15254.1"/>
    <property type="molecule type" value="Genomic_DNA"/>
</dbReference>
<comment type="caution">
    <text evidence="1">The sequence shown here is derived from an EMBL/GenBank/DDBJ whole genome shotgun (WGS) entry which is preliminary data.</text>
</comment>